<feature type="domain" description="Translocation and assembly module TamB C-terminal" evidence="5">
    <location>
        <begin position="974"/>
        <end position="1324"/>
    </location>
</feature>
<evidence type="ECO:0000313" key="6">
    <source>
        <dbReference type="EMBL" id="MEW9921374.1"/>
    </source>
</evidence>
<comment type="caution">
    <text evidence="6">The sequence shown here is derived from an EMBL/GenBank/DDBJ whole genome shotgun (WGS) entry which is preliminary data.</text>
</comment>
<dbReference type="RefSeq" id="WP_367879075.1">
    <property type="nucleotide sequence ID" value="NZ_JBFNXX010000015.1"/>
</dbReference>
<accession>A0ABV3RR63</accession>
<evidence type="ECO:0000256" key="4">
    <source>
        <dbReference type="ARBA" id="ARBA00023136"/>
    </source>
</evidence>
<reference evidence="6 7" key="1">
    <citation type="submission" date="2024-07" db="EMBL/GenBank/DDBJ databases">
        <title>Marimonas sp.nov., isolated from tidal-flat sediment.</title>
        <authorList>
            <person name="Jayan J.N."/>
            <person name="Lee S.S."/>
        </authorList>
    </citation>
    <scope>NUCLEOTIDE SEQUENCE [LARGE SCALE GENOMIC DNA]</scope>
    <source>
        <strain evidence="6 7">MJW-29</strain>
    </source>
</reference>
<keyword evidence="7" id="KW-1185">Reference proteome</keyword>
<gene>
    <name evidence="6" type="ORF">AB2B41_17330</name>
</gene>
<proteinExistence type="predicted"/>
<organism evidence="6 7">
    <name type="scientific">Sulfitobacter sediminis</name>
    <dbReference type="NCBI Taxonomy" id="3234186"/>
    <lineage>
        <taxon>Bacteria</taxon>
        <taxon>Pseudomonadati</taxon>
        <taxon>Pseudomonadota</taxon>
        <taxon>Alphaproteobacteria</taxon>
        <taxon>Rhodobacterales</taxon>
        <taxon>Roseobacteraceae</taxon>
        <taxon>Sulfitobacter</taxon>
    </lineage>
</organism>
<dbReference type="PANTHER" id="PTHR36985:SF1">
    <property type="entry name" value="TRANSLOCATION AND ASSEMBLY MODULE SUBUNIT TAMB"/>
    <property type="match status" value="1"/>
</dbReference>
<evidence type="ECO:0000256" key="1">
    <source>
        <dbReference type="ARBA" id="ARBA00004167"/>
    </source>
</evidence>
<keyword evidence="4" id="KW-0472">Membrane</keyword>
<evidence type="ECO:0000259" key="5">
    <source>
        <dbReference type="Pfam" id="PF04357"/>
    </source>
</evidence>
<keyword evidence="2" id="KW-0812">Transmembrane</keyword>
<dbReference type="PANTHER" id="PTHR36985">
    <property type="entry name" value="TRANSLOCATION AND ASSEMBLY MODULE SUBUNIT TAMB"/>
    <property type="match status" value="1"/>
</dbReference>
<dbReference type="Proteomes" id="UP001556098">
    <property type="component" value="Unassembled WGS sequence"/>
</dbReference>
<dbReference type="InterPro" id="IPR007452">
    <property type="entry name" value="TamB_C"/>
</dbReference>
<evidence type="ECO:0000256" key="3">
    <source>
        <dbReference type="ARBA" id="ARBA00022989"/>
    </source>
</evidence>
<dbReference type="Pfam" id="PF04357">
    <property type="entry name" value="TamB"/>
    <property type="match status" value="1"/>
</dbReference>
<evidence type="ECO:0000256" key="2">
    <source>
        <dbReference type="ARBA" id="ARBA00022692"/>
    </source>
</evidence>
<evidence type="ECO:0000313" key="7">
    <source>
        <dbReference type="Proteomes" id="UP001556098"/>
    </source>
</evidence>
<keyword evidence="3" id="KW-1133">Transmembrane helix</keyword>
<comment type="subcellular location">
    <subcellularLocation>
        <location evidence="1">Membrane</location>
        <topology evidence="1">Single-pass membrane protein</topology>
    </subcellularLocation>
</comment>
<sequence length="1324" mass="137187">MRFLGHIIAVLGIYLMSWTTVAAQEDDKGFLTRKLQELLSGAGRTVSIDGFEGALSSSASLDRMTISDDEGIWLSLEEVVLEWNRSALLRGRLEVQSLTAQRLDIDRLPAAQDDAMPDAEAAPFSLPELPVAIQVAQFSVAEINLGAPILGEAAQLTVSAAAALNDTLGDIDLQARRTDAKRGEFVIRANFERSDSILDLLLRLSEGEGGLAARILGIPGQPDVDLAVEGSGPLDDFTADVSVRTKGQDRLAGQVTLGTQAVRGASTGPDRRVQADIGGDITALLAPRYREFFGEDLRIRVDAVLESSGVIEVSDFALTAQAAELAGKITLNQDRWPSLIDISGQIANPDGTSILLPVGGAGTTVETVTLRIDYDAAGGDAIDAGFDIAGLAMTGVAVGRTRLALNGTLVGNVGGVGAFNGDVTFAADGLALSDPGLAQALGERVDGRASIAYLEDRPVEISGLRLSGADYALTGQAIIDGIATGLVTQVETTLDAQDLQRFAALAGRDLSGAARLSLSGQVTPLSGQFDLEIAGRTDDLALGIAQADAVLAGRTDLSLAARRDENGTFLRDLILQNDALDLTGAAELRSGNSRAEARFRLADVGLVVPQYEGPVTVRATATQDVAGWRIDAASDGPYGASLTAEGLATGPDALLRFTADIPNVQPFADQIEGPVRAEGTLRQTPEGWRIDTDATGPYALSAGVEGLVAPALDVNFEVALPNLQPLVPQVNGPLNATGTLRQTERGFVIDTRAQGPYGAVAEVEGLATGPDMQLTFDLSVPNVRPLAPGVSGPLDAQGVLRQTPDGIAVTANASGPYSALASVDGVVTGPAANVDFSFEMPNIGAFVDRVNGPLQVLGNVQKQGNAWRLETDVTGPSGTQARASGLVNADGTLALDVNGSAPLGLSRPFLAPRDLQGQAQFDLSINGPAALSSVSGTIRTADATFSAPNLRLALQGISADVDIANSRVQLDVRGQATNGGTMAASGTISLTPSLPADIRIGLDNLVLIDPKLYRTSVSGDLSLAGPLTGGARISGQVDVGETTVNVPSTGITNIGDIPPITHINAPADVIATRSKAGLDSAAAGDDPTANGSGGFGLNLRVNAPNRIFVRGRGLDAELGGALTLTGTTRRIISAGRFSLLRGRLDILGQRFDLIEGSIQFQGDLLPFIRFVSATNTATGEVRVIVEGPADAPEVRFESTPEAPQDEVLAQLLFGRKISEISPFQALQLANAVATLAGRGGVSVISNLREGFGLDDLDVTTTESGATAVRAGKYISENVYTDVTAASDGTGEVSLNLDITSNLKGKATLGSDGNSGIGIFFEKDY</sequence>
<protein>
    <submittedName>
        <fullName evidence="6">Translocation/assembly module TamB domain-containing protein</fullName>
    </submittedName>
</protein>
<dbReference type="EMBL" id="JBFNXX010000015">
    <property type="protein sequence ID" value="MEW9921374.1"/>
    <property type="molecule type" value="Genomic_DNA"/>
</dbReference>
<name>A0ABV3RR63_9RHOB</name>